<dbReference type="GO" id="GO:0141152">
    <property type="term" value="F:glycerol-3-phosphate dehydrogenase (NAD+) activity"/>
    <property type="evidence" value="ECO:0007669"/>
    <property type="project" value="UniProtKB-UniRule"/>
</dbReference>
<evidence type="ECO:0000256" key="1">
    <source>
        <dbReference type="ARBA" id="ARBA00011009"/>
    </source>
</evidence>
<dbReference type="Pfam" id="PF07479">
    <property type="entry name" value="NAD_Gly3P_dh_C"/>
    <property type="match status" value="1"/>
</dbReference>
<dbReference type="Proteomes" id="UP000452235">
    <property type="component" value="Unassembled WGS sequence"/>
</dbReference>
<dbReference type="GO" id="GO:0051287">
    <property type="term" value="F:NAD binding"/>
    <property type="evidence" value="ECO:0007669"/>
    <property type="project" value="UniProtKB-UniRule"/>
</dbReference>
<comment type="caution">
    <text evidence="11">The sequence shown here is derived from an EMBL/GenBank/DDBJ whole genome shotgun (WGS) entry which is preliminary data.</text>
</comment>
<evidence type="ECO:0000259" key="9">
    <source>
        <dbReference type="Pfam" id="PF01210"/>
    </source>
</evidence>
<dbReference type="AlphaFoldDB" id="A0A5M3YVI5"/>
<organism evidence="11 12">
    <name type="scientific">Aspergillus terreus</name>
    <dbReference type="NCBI Taxonomy" id="33178"/>
    <lineage>
        <taxon>Eukaryota</taxon>
        <taxon>Fungi</taxon>
        <taxon>Dikarya</taxon>
        <taxon>Ascomycota</taxon>
        <taxon>Pezizomycotina</taxon>
        <taxon>Eurotiomycetes</taxon>
        <taxon>Eurotiomycetidae</taxon>
        <taxon>Eurotiales</taxon>
        <taxon>Aspergillaceae</taxon>
        <taxon>Aspergillus</taxon>
        <taxon>Aspergillus subgen. Circumdati</taxon>
    </lineage>
</organism>
<dbReference type="InterPro" id="IPR006109">
    <property type="entry name" value="G3P_DH_NAD-dep_C"/>
</dbReference>
<keyword evidence="4 7" id="KW-0520">NAD</keyword>
<gene>
    <name evidence="11" type="ORF">ATEIFO6365_0002032900</name>
</gene>
<protein>
    <recommendedName>
        <fullName evidence="6 8">Glycerol-3-phosphate dehydrogenase [NAD(+)]</fullName>
        <ecNumber evidence="2 8">1.1.1.8</ecNumber>
    </recommendedName>
</protein>
<dbReference type="GO" id="GO:0005829">
    <property type="term" value="C:cytosol"/>
    <property type="evidence" value="ECO:0007669"/>
    <property type="project" value="TreeGrafter"/>
</dbReference>
<sequence>MPDQKHKVAIIGSGNWGSTIGKIVAENTVAHPDLFEKDVPMWVFEEDINIPSDSKHHAQLGDGPHKLTHVINTVHENVKYLSDITLPSNLIASPDLPSTVQGATLLIFNLPHQFLAKTLDQIKGHHLPYARAISCTKGVDVTEGTVTLFSEMIMEHLAIYCGALSGANIAPEVAAERFCETTIGYHPPPMDLLQPDGSPHDTHNLIRIDEQRQVKSQPTSVRLHHVPQRYPHVDAHLLTALFERPYFQVHVVPDVAGVALGGALKNIVALAAGFVAGMCWGENTKAAVIRCGVLEMIRFGRTWFPESVDERTFTEESAGIADLVASCAAGRNYRSACRAVEKGVSVEEIERDELNGQKLQGTSTAHAVWEFLSKHGMTEKFPLFTAIHGILEGSAKVEDLPDLLKRQRKKID</sequence>
<dbReference type="PANTHER" id="PTHR11728">
    <property type="entry name" value="GLYCEROL-3-PHOSPHATE DEHYDROGENASE"/>
    <property type="match status" value="1"/>
</dbReference>
<dbReference type="Gene3D" id="3.40.50.720">
    <property type="entry name" value="NAD(P)-binding Rossmann-like Domain"/>
    <property type="match status" value="1"/>
</dbReference>
<dbReference type="GO" id="GO:0005975">
    <property type="term" value="P:carbohydrate metabolic process"/>
    <property type="evidence" value="ECO:0007669"/>
    <property type="project" value="InterPro"/>
</dbReference>
<dbReference type="PRINTS" id="PR00077">
    <property type="entry name" value="GPDHDRGNASE"/>
</dbReference>
<comment type="similarity">
    <text evidence="1 7">Belongs to the NAD-dependent glycerol-3-phosphate dehydrogenase family.</text>
</comment>
<evidence type="ECO:0000313" key="11">
    <source>
        <dbReference type="EMBL" id="GFF13219.1"/>
    </source>
</evidence>
<dbReference type="PANTHER" id="PTHR11728:SF31">
    <property type="entry name" value="GLYCEROL-3-PHOSPHATE DEHYDROGENASE [NAD(+)]"/>
    <property type="match status" value="1"/>
</dbReference>
<keyword evidence="12" id="KW-1185">Reference proteome</keyword>
<evidence type="ECO:0000256" key="6">
    <source>
        <dbReference type="ARBA" id="ARBA00072861"/>
    </source>
</evidence>
<dbReference type="SUPFAM" id="SSF48179">
    <property type="entry name" value="6-phosphogluconate dehydrogenase C-terminal domain-like"/>
    <property type="match status" value="1"/>
</dbReference>
<dbReference type="Gene3D" id="1.10.1040.10">
    <property type="entry name" value="N-(1-d-carboxylethyl)-l-norvaline Dehydrogenase, domain 2"/>
    <property type="match status" value="1"/>
</dbReference>
<dbReference type="Pfam" id="PF01210">
    <property type="entry name" value="NAD_Gly3P_dh_N"/>
    <property type="match status" value="1"/>
</dbReference>
<dbReference type="OrthoDB" id="10263760at2759"/>
<proteinExistence type="inferred from homology"/>
<dbReference type="InterPro" id="IPR013328">
    <property type="entry name" value="6PGD_dom2"/>
</dbReference>
<dbReference type="FunFam" id="1.10.1040.10:FF:000004">
    <property type="entry name" value="Glycerol-3-phosphate dehydrogenase [NAD(+)]"/>
    <property type="match status" value="1"/>
</dbReference>
<name>A0A5M3YVI5_ASPTE</name>
<dbReference type="InterPro" id="IPR006168">
    <property type="entry name" value="G3P_DH_NAD-dep"/>
</dbReference>
<reference evidence="11 12" key="1">
    <citation type="submission" date="2020-01" db="EMBL/GenBank/DDBJ databases">
        <title>Aspergillus terreus IFO 6365 whole genome shotgun sequence.</title>
        <authorList>
            <person name="Kanamasa S."/>
            <person name="Takahashi H."/>
        </authorList>
    </citation>
    <scope>NUCLEOTIDE SEQUENCE [LARGE SCALE GENOMIC DNA]</scope>
    <source>
        <strain evidence="11 12">IFO 6365</strain>
    </source>
</reference>
<dbReference type="InterPro" id="IPR036291">
    <property type="entry name" value="NAD(P)-bd_dom_sf"/>
</dbReference>
<feature type="domain" description="Glycerol-3-phosphate dehydrogenase NAD-dependent C-terminal" evidence="10">
    <location>
        <begin position="254"/>
        <end position="400"/>
    </location>
</feature>
<dbReference type="GO" id="GO:0046168">
    <property type="term" value="P:glycerol-3-phosphate catabolic process"/>
    <property type="evidence" value="ECO:0007669"/>
    <property type="project" value="UniProtKB-UniRule"/>
</dbReference>
<evidence type="ECO:0000256" key="4">
    <source>
        <dbReference type="ARBA" id="ARBA00023027"/>
    </source>
</evidence>
<dbReference type="PIRSF" id="PIRSF000114">
    <property type="entry name" value="Glycerol-3-P_dh"/>
    <property type="match status" value="1"/>
</dbReference>
<evidence type="ECO:0000256" key="7">
    <source>
        <dbReference type="RuleBase" id="RU000437"/>
    </source>
</evidence>
<evidence type="ECO:0000256" key="2">
    <source>
        <dbReference type="ARBA" id="ARBA00013218"/>
    </source>
</evidence>
<dbReference type="VEuPathDB" id="FungiDB:ATEG_02234"/>
<evidence type="ECO:0000259" key="10">
    <source>
        <dbReference type="Pfam" id="PF07479"/>
    </source>
</evidence>
<evidence type="ECO:0000313" key="12">
    <source>
        <dbReference type="Proteomes" id="UP000452235"/>
    </source>
</evidence>
<comment type="catalytic activity">
    <reaction evidence="5 8">
        <text>sn-glycerol 3-phosphate + NAD(+) = dihydroxyacetone phosphate + NADH + H(+)</text>
        <dbReference type="Rhea" id="RHEA:11092"/>
        <dbReference type="ChEBI" id="CHEBI:15378"/>
        <dbReference type="ChEBI" id="CHEBI:57540"/>
        <dbReference type="ChEBI" id="CHEBI:57597"/>
        <dbReference type="ChEBI" id="CHEBI:57642"/>
        <dbReference type="ChEBI" id="CHEBI:57945"/>
        <dbReference type="EC" id="1.1.1.8"/>
    </reaction>
</comment>
<accession>A0A5M3YVI5</accession>
<dbReference type="GO" id="GO:0005634">
    <property type="term" value="C:nucleus"/>
    <property type="evidence" value="ECO:0007669"/>
    <property type="project" value="TreeGrafter"/>
</dbReference>
<feature type="domain" description="Glycerol-3-phosphate dehydrogenase NAD-dependent N-terminal" evidence="9">
    <location>
        <begin position="7"/>
        <end position="186"/>
    </location>
</feature>
<dbReference type="PROSITE" id="PS00957">
    <property type="entry name" value="NAD_G3PDH"/>
    <property type="match status" value="1"/>
</dbReference>
<dbReference type="EMBL" id="BLJY01000002">
    <property type="protein sequence ID" value="GFF13219.1"/>
    <property type="molecule type" value="Genomic_DNA"/>
</dbReference>
<keyword evidence="3 7" id="KW-0560">Oxidoreductase</keyword>
<evidence type="ECO:0000256" key="3">
    <source>
        <dbReference type="ARBA" id="ARBA00023002"/>
    </source>
</evidence>
<dbReference type="SUPFAM" id="SSF51735">
    <property type="entry name" value="NAD(P)-binding Rossmann-fold domains"/>
    <property type="match status" value="1"/>
</dbReference>
<evidence type="ECO:0000256" key="5">
    <source>
        <dbReference type="ARBA" id="ARBA00048683"/>
    </source>
</evidence>
<dbReference type="EC" id="1.1.1.8" evidence="2 8"/>
<evidence type="ECO:0000256" key="8">
    <source>
        <dbReference type="RuleBase" id="RU361243"/>
    </source>
</evidence>
<dbReference type="InterPro" id="IPR008927">
    <property type="entry name" value="6-PGluconate_DH-like_C_sf"/>
</dbReference>
<dbReference type="InterPro" id="IPR011128">
    <property type="entry name" value="G3P_DH_NAD-dep_N"/>
</dbReference>